<dbReference type="CDD" id="cd02440">
    <property type="entry name" value="AdoMet_MTases"/>
    <property type="match status" value="1"/>
</dbReference>
<dbReference type="SUPFAM" id="SSF53335">
    <property type="entry name" value="S-adenosyl-L-methionine-dependent methyltransferases"/>
    <property type="match status" value="1"/>
</dbReference>
<evidence type="ECO:0000256" key="1">
    <source>
        <dbReference type="SAM" id="MobiDB-lite"/>
    </source>
</evidence>
<dbReference type="Proteomes" id="UP000765160">
    <property type="component" value="Unassembled WGS sequence"/>
</dbReference>
<proteinExistence type="predicted"/>
<feature type="compositionally biased region" description="Low complexity" evidence="1">
    <location>
        <begin position="33"/>
        <end position="52"/>
    </location>
</feature>
<dbReference type="GO" id="GO:0008168">
    <property type="term" value="F:methyltransferase activity"/>
    <property type="evidence" value="ECO:0007669"/>
    <property type="project" value="UniProtKB-KW"/>
</dbReference>
<dbReference type="Gene3D" id="3.40.50.150">
    <property type="entry name" value="Vaccinia Virus protein VP39"/>
    <property type="match status" value="1"/>
</dbReference>
<accession>A0ABX1EYM5</accession>
<gene>
    <name evidence="3" type="ORF">HB662_10440</name>
</gene>
<dbReference type="InterPro" id="IPR013216">
    <property type="entry name" value="Methyltransf_11"/>
</dbReference>
<protein>
    <submittedName>
        <fullName evidence="3">Class I SAM-dependent methyltransferase</fullName>
    </submittedName>
</protein>
<feature type="region of interest" description="Disordered" evidence="1">
    <location>
        <begin position="31"/>
        <end position="52"/>
    </location>
</feature>
<reference evidence="3 4" key="1">
    <citation type="submission" date="2020-03" db="EMBL/GenBank/DDBJ databases">
        <title>Roseomonas selenitidurans sp. nov. isolated from soil.</title>
        <authorList>
            <person name="Liu H."/>
        </authorList>
    </citation>
    <scope>NUCLEOTIDE SEQUENCE [LARGE SCALE GENOMIC DNA]</scope>
    <source>
        <strain evidence="3 4">JCM 15073</strain>
    </source>
</reference>
<keyword evidence="4" id="KW-1185">Reference proteome</keyword>
<evidence type="ECO:0000259" key="2">
    <source>
        <dbReference type="Pfam" id="PF08241"/>
    </source>
</evidence>
<comment type="caution">
    <text evidence="3">The sequence shown here is derived from an EMBL/GenBank/DDBJ whole genome shotgun (WGS) entry which is preliminary data.</text>
</comment>
<sequence length="354" mass="40717">MSHPALRALARFIPQIMRLEESRDAAIRERDLAQQQAHAEQQQALSAQQQAESAQRMLDEVLQRQHVDGNARVEQTLAMVRAEYTVLPRFGFHQPIDYEPDSLPPHFDPPVVVPGEALPLPAPAERFGYPADDAAYLHMGALDAAVVRAAIDRHLGPRQDLALLDFGCSSGRVLRHFDAERSAQGWRLHGVDIQARPIEWLRLHFPQDYLVTTGTVQPHLPFEDNSLDVIYGFSVFTHIKYLWDMWLLELRRVLKPGGLLVQTIHTENAWAFYHGQREEAWVRRAHSARMLDRPEMDADWFHHGDIAVSQAFWKAEIARRNWGRYLEVLELLPPQHDLSFQDVMICRKPLPLGW</sequence>
<keyword evidence="3" id="KW-0489">Methyltransferase</keyword>
<name>A0ABX1EYM5_9PROT</name>
<evidence type="ECO:0000313" key="4">
    <source>
        <dbReference type="Proteomes" id="UP000765160"/>
    </source>
</evidence>
<dbReference type="RefSeq" id="WP_168049669.1">
    <property type="nucleotide sequence ID" value="NZ_JAATJR010000003.1"/>
</dbReference>
<keyword evidence="3" id="KW-0808">Transferase</keyword>
<feature type="domain" description="Methyltransferase type 11" evidence="2">
    <location>
        <begin position="164"/>
        <end position="261"/>
    </location>
</feature>
<organism evidence="3 4">
    <name type="scientific">Falsiroseomonas frigidaquae</name>
    <dbReference type="NCBI Taxonomy" id="487318"/>
    <lineage>
        <taxon>Bacteria</taxon>
        <taxon>Pseudomonadati</taxon>
        <taxon>Pseudomonadota</taxon>
        <taxon>Alphaproteobacteria</taxon>
        <taxon>Acetobacterales</taxon>
        <taxon>Roseomonadaceae</taxon>
        <taxon>Falsiroseomonas</taxon>
    </lineage>
</organism>
<dbReference type="Pfam" id="PF08241">
    <property type="entry name" value="Methyltransf_11"/>
    <property type="match status" value="1"/>
</dbReference>
<dbReference type="GO" id="GO:0032259">
    <property type="term" value="P:methylation"/>
    <property type="evidence" value="ECO:0007669"/>
    <property type="project" value="UniProtKB-KW"/>
</dbReference>
<dbReference type="InterPro" id="IPR029063">
    <property type="entry name" value="SAM-dependent_MTases_sf"/>
</dbReference>
<dbReference type="EMBL" id="JAAVTX010000003">
    <property type="protein sequence ID" value="NKE45198.1"/>
    <property type="molecule type" value="Genomic_DNA"/>
</dbReference>
<evidence type="ECO:0000313" key="3">
    <source>
        <dbReference type="EMBL" id="NKE45198.1"/>
    </source>
</evidence>